<gene>
    <name evidence="2" type="ORF">C7H08_17885</name>
</gene>
<accession>A0A2T1K9X9</accession>
<evidence type="ECO:0000313" key="3">
    <source>
        <dbReference type="Proteomes" id="UP000238385"/>
    </source>
</evidence>
<proteinExistence type="predicted"/>
<comment type="caution">
    <text evidence="2">The sequence shown here is derived from an EMBL/GenBank/DDBJ whole genome shotgun (WGS) entry which is preliminary data.</text>
</comment>
<dbReference type="AlphaFoldDB" id="A0A2T1K9X9"/>
<sequence>MGASGGADSSKPGSNTDSVAGSARELGSEAVKAAQAKAKEGADTAKRTVSSTVSHGAEALGCAADSLRDQGEETLAQTTTSIASGLSEYAERLEKRTSEDLTQDLVRLARQNPTLFVLGSVGVGIALSRFFKASSRPSDGYS</sequence>
<dbReference type="EMBL" id="PXNN01000017">
    <property type="protein sequence ID" value="PSF06934.1"/>
    <property type="molecule type" value="Genomic_DNA"/>
</dbReference>
<keyword evidence="3" id="KW-1185">Reference proteome</keyword>
<evidence type="ECO:0000313" key="2">
    <source>
        <dbReference type="EMBL" id="PSF06934.1"/>
    </source>
</evidence>
<feature type="region of interest" description="Disordered" evidence="1">
    <location>
        <begin position="1"/>
        <end position="54"/>
    </location>
</feature>
<evidence type="ECO:0000256" key="1">
    <source>
        <dbReference type="SAM" id="MobiDB-lite"/>
    </source>
</evidence>
<protein>
    <recommendedName>
        <fullName evidence="4">DUF883 domain-containing protein</fullName>
    </recommendedName>
</protein>
<name>A0A2T1K9X9_9GAMM</name>
<reference evidence="2 3" key="1">
    <citation type="submission" date="2018-03" db="EMBL/GenBank/DDBJ databases">
        <title>Marinobacter brunus sp. nov., a marine bacterium of Gamma-proteobacteria isolated from the surface seawater of the South China Sea.</title>
        <authorList>
            <person name="Cheng H."/>
            <person name="Wu Y.-H."/>
            <person name="Xamxidin M."/>
            <person name="Xu X.-W."/>
        </authorList>
    </citation>
    <scope>NUCLEOTIDE SEQUENCE [LARGE SCALE GENOMIC DNA]</scope>
    <source>
        <strain evidence="2 3">JCM 30472</strain>
    </source>
</reference>
<organism evidence="2 3">
    <name type="scientific">Marinobacter halophilus</name>
    <dbReference type="NCBI Taxonomy" id="1323740"/>
    <lineage>
        <taxon>Bacteria</taxon>
        <taxon>Pseudomonadati</taxon>
        <taxon>Pseudomonadota</taxon>
        <taxon>Gammaproteobacteria</taxon>
        <taxon>Pseudomonadales</taxon>
        <taxon>Marinobacteraceae</taxon>
        <taxon>Marinobacter</taxon>
    </lineage>
</organism>
<feature type="compositionally biased region" description="Basic and acidic residues" evidence="1">
    <location>
        <begin position="37"/>
        <end position="46"/>
    </location>
</feature>
<evidence type="ECO:0008006" key="4">
    <source>
        <dbReference type="Google" id="ProtNLM"/>
    </source>
</evidence>
<dbReference type="Proteomes" id="UP000238385">
    <property type="component" value="Unassembled WGS sequence"/>
</dbReference>